<protein>
    <recommendedName>
        <fullName evidence="5">Tight adherence protein B</fullName>
    </recommendedName>
</protein>
<keyword evidence="2" id="KW-0472">Membrane</keyword>
<gene>
    <name evidence="3" type="ORF">Prubr_20860</name>
</gene>
<keyword evidence="4" id="KW-1185">Reference proteome</keyword>
<dbReference type="RefSeq" id="WP_212824270.1">
    <property type="nucleotide sequence ID" value="NZ_AP023359.1"/>
</dbReference>
<feature type="transmembrane region" description="Helical" evidence="2">
    <location>
        <begin position="198"/>
        <end position="216"/>
    </location>
</feature>
<sequence length="300" mass="30548">MTGFAAAALLTAALVAGWPARHGRARWAGLVGHRAEQVVGATRRRPTLDALPPARAGLLAAALLAVPGGLVGGPVAATVVAVYGWLAARTVLRSRATRSAARQHRASLDDLCALAADLRAGLPAAALLTQTASAVPLPEPRRQGDDRLARLTGAAGRLAEQTGAPLAELIERIEADARAMDRARAAAGAQAAGARATGYLLAGLPIGGIALGYGIGVDPLDVLLRTPIGAACALGAVVLQLAGLTWTERLVGAPERAGPPAGRRIDSPFPPTGVRGTPDRDRGRRAAIRTGHGSASNRVY</sequence>
<dbReference type="PANTHER" id="PTHR35007:SF4">
    <property type="entry name" value="CONSERVED TRANSMEMBRANE PROTEIN-RELATED"/>
    <property type="match status" value="1"/>
</dbReference>
<dbReference type="Proteomes" id="UP000680866">
    <property type="component" value="Chromosome"/>
</dbReference>
<proteinExistence type="predicted"/>
<evidence type="ECO:0008006" key="5">
    <source>
        <dbReference type="Google" id="ProtNLM"/>
    </source>
</evidence>
<accession>A0A810N0E9</accession>
<reference evidence="3" key="1">
    <citation type="submission" date="2020-08" db="EMBL/GenBank/DDBJ databases">
        <title>Whole genome shotgun sequence of Polymorphospora rubra NBRC 101157.</title>
        <authorList>
            <person name="Komaki H."/>
            <person name="Tamura T."/>
        </authorList>
    </citation>
    <scope>NUCLEOTIDE SEQUENCE</scope>
    <source>
        <strain evidence="3">NBRC 101157</strain>
    </source>
</reference>
<evidence type="ECO:0000313" key="4">
    <source>
        <dbReference type="Proteomes" id="UP000680866"/>
    </source>
</evidence>
<feature type="transmembrane region" description="Helical" evidence="2">
    <location>
        <begin position="228"/>
        <end position="246"/>
    </location>
</feature>
<keyword evidence="2" id="KW-0812">Transmembrane</keyword>
<name>A0A810N0E9_9ACTN</name>
<evidence type="ECO:0000313" key="3">
    <source>
        <dbReference type="EMBL" id="BCJ65065.1"/>
    </source>
</evidence>
<dbReference type="EMBL" id="AP023359">
    <property type="protein sequence ID" value="BCJ65065.1"/>
    <property type="molecule type" value="Genomic_DNA"/>
</dbReference>
<feature type="region of interest" description="Disordered" evidence="1">
    <location>
        <begin position="255"/>
        <end position="300"/>
    </location>
</feature>
<keyword evidence="2" id="KW-1133">Transmembrane helix</keyword>
<feature type="transmembrane region" description="Helical" evidence="2">
    <location>
        <begin position="58"/>
        <end position="86"/>
    </location>
</feature>
<dbReference type="AlphaFoldDB" id="A0A810N0E9"/>
<dbReference type="PANTHER" id="PTHR35007">
    <property type="entry name" value="INTEGRAL MEMBRANE PROTEIN-RELATED"/>
    <property type="match status" value="1"/>
</dbReference>
<dbReference type="KEGG" id="pry:Prubr_20860"/>
<organism evidence="3 4">
    <name type="scientific">Polymorphospora rubra</name>
    <dbReference type="NCBI Taxonomy" id="338584"/>
    <lineage>
        <taxon>Bacteria</taxon>
        <taxon>Bacillati</taxon>
        <taxon>Actinomycetota</taxon>
        <taxon>Actinomycetes</taxon>
        <taxon>Micromonosporales</taxon>
        <taxon>Micromonosporaceae</taxon>
        <taxon>Polymorphospora</taxon>
    </lineage>
</organism>
<evidence type="ECO:0000256" key="2">
    <source>
        <dbReference type="SAM" id="Phobius"/>
    </source>
</evidence>
<evidence type="ECO:0000256" key="1">
    <source>
        <dbReference type="SAM" id="MobiDB-lite"/>
    </source>
</evidence>